<keyword evidence="1" id="KW-0175">Coiled coil</keyword>
<proteinExistence type="predicted"/>
<evidence type="ECO:0000313" key="3">
    <source>
        <dbReference type="Proteomes" id="UP000886885"/>
    </source>
</evidence>
<dbReference type="OrthoDB" id="830736at2759"/>
<protein>
    <submittedName>
        <fullName evidence="2">Uncharacterized protein</fullName>
    </submittedName>
</protein>
<sequence length="425" mass="47886">MDGNNNVRRYSYRDPTLLIERGSLFFSQGYHADAANCFRHARDATIQIHGKSSLKCAITRYSHGLSLLCQVPVPVPENDPMAFLPKEVDYYKSSVLPFPSSAFRTYRGEMKETYVRILEVAKGELNLAWSLIEYRIDNYLLKGNVLSALGEVAFRRGESNPQRYYFEASSIFDTWLGENNKRVADIYAKLLICLEGSDKSKALVHGCKAYLIYDALHKKLLSEIDSVTRTANQRRGSSSVTLTDPLIQLKNVEATHLHVDTVSWNPTCNISARTSSQSLSTFVAGFNRKAHSSPAGPGNNFGLSCWSQMRKRNRGRSLLLYDMRDPLEGGKYDSRGLARGGFIESHSEQWQFSHGISTGYDNIDTMQTRYMAKLQDAKRKLNQASKALAQTSGILLLSKLHSFLSALKLELLYNLAEHRLLEMEA</sequence>
<accession>A0A8X8DEU7</accession>
<feature type="coiled-coil region" evidence="1">
    <location>
        <begin position="367"/>
        <end position="394"/>
    </location>
</feature>
<evidence type="ECO:0000313" key="2">
    <source>
        <dbReference type="EMBL" id="KAG6787759.1"/>
    </source>
</evidence>
<gene>
    <name evidence="2" type="ORF">POTOM_003804</name>
</gene>
<evidence type="ECO:0000256" key="1">
    <source>
        <dbReference type="SAM" id="Coils"/>
    </source>
</evidence>
<keyword evidence="3" id="KW-1185">Reference proteome</keyword>
<organism evidence="2 3">
    <name type="scientific">Populus tomentosa</name>
    <name type="common">Chinese white poplar</name>
    <dbReference type="NCBI Taxonomy" id="118781"/>
    <lineage>
        <taxon>Eukaryota</taxon>
        <taxon>Viridiplantae</taxon>
        <taxon>Streptophyta</taxon>
        <taxon>Embryophyta</taxon>
        <taxon>Tracheophyta</taxon>
        <taxon>Spermatophyta</taxon>
        <taxon>Magnoliopsida</taxon>
        <taxon>eudicotyledons</taxon>
        <taxon>Gunneridae</taxon>
        <taxon>Pentapetalae</taxon>
        <taxon>rosids</taxon>
        <taxon>fabids</taxon>
        <taxon>Malpighiales</taxon>
        <taxon>Salicaceae</taxon>
        <taxon>Saliceae</taxon>
        <taxon>Populus</taxon>
    </lineage>
</organism>
<comment type="caution">
    <text evidence="2">The sequence shown here is derived from an EMBL/GenBank/DDBJ whole genome shotgun (WGS) entry which is preliminary data.</text>
</comment>
<dbReference type="AlphaFoldDB" id="A0A8X8DEU7"/>
<dbReference type="EMBL" id="JAAWWB010000002">
    <property type="protein sequence ID" value="KAG6787759.1"/>
    <property type="molecule type" value="Genomic_DNA"/>
</dbReference>
<name>A0A8X8DEU7_POPTO</name>
<reference evidence="2" key="1">
    <citation type="journal article" date="2020" name="bioRxiv">
        <title>Hybrid origin of Populus tomentosa Carr. identified through genome sequencing and phylogenomic analysis.</title>
        <authorList>
            <person name="An X."/>
            <person name="Gao K."/>
            <person name="Chen Z."/>
            <person name="Li J."/>
            <person name="Yang X."/>
            <person name="Yang X."/>
            <person name="Zhou J."/>
            <person name="Guo T."/>
            <person name="Zhao T."/>
            <person name="Huang S."/>
            <person name="Miao D."/>
            <person name="Khan W.U."/>
            <person name="Rao P."/>
            <person name="Ye M."/>
            <person name="Lei B."/>
            <person name="Liao W."/>
            <person name="Wang J."/>
            <person name="Ji L."/>
            <person name="Li Y."/>
            <person name="Guo B."/>
            <person name="Mustafa N.S."/>
            <person name="Li S."/>
            <person name="Yun Q."/>
            <person name="Keller S.R."/>
            <person name="Mao J."/>
            <person name="Zhang R."/>
            <person name="Strauss S.H."/>
        </authorList>
    </citation>
    <scope>NUCLEOTIDE SEQUENCE</scope>
    <source>
        <strain evidence="2">GM15</strain>
        <tissue evidence="2">Leaf</tissue>
    </source>
</reference>
<dbReference type="Proteomes" id="UP000886885">
    <property type="component" value="Chromosome 1D"/>
</dbReference>